<proteinExistence type="predicted"/>
<feature type="transmembrane region" description="Helical" evidence="1">
    <location>
        <begin position="7"/>
        <end position="27"/>
    </location>
</feature>
<evidence type="ECO:0000259" key="2">
    <source>
        <dbReference type="Pfam" id="PF02470"/>
    </source>
</evidence>
<evidence type="ECO:0000313" key="4">
    <source>
        <dbReference type="Proteomes" id="UP000255234"/>
    </source>
</evidence>
<dbReference type="EMBL" id="UGPP01000001">
    <property type="protein sequence ID" value="STY71981.1"/>
    <property type="molecule type" value="Genomic_DNA"/>
</dbReference>
<name>A0A378NUF4_9FIRM</name>
<dbReference type="Pfam" id="PF02470">
    <property type="entry name" value="MlaD"/>
    <property type="match status" value="1"/>
</dbReference>
<dbReference type="AlphaFoldDB" id="A0A378NUF4"/>
<organism evidence="3 4">
    <name type="scientific">Megamonas hypermegale</name>
    <dbReference type="NCBI Taxonomy" id="158847"/>
    <lineage>
        <taxon>Bacteria</taxon>
        <taxon>Bacillati</taxon>
        <taxon>Bacillota</taxon>
        <taxon>Negativicutes</taxon>
        <taxon>Selenomonadales</taxon>
        <taxon>Selenomonadaceae</taxon>
        <taxon>Megamonas</taxon>
    </lineage>
</organism>
<dbReference type="STRING" id="1122216.GCA_000423385_01493"/>
<sequence length="426" mass="45572">MSNEAKVGIFTTIGLALLIGIIVYLSGFSFGKEKDYTFDITFNQVTGLKIGAGVSYAGIDAGRVSAIEAYKDKARVTVVIKGNMQIAKDSLFTISSDGLMGEKFISIMPPQHPSGEYLVGGEEVHGVDEKGLDYLLVQASVTLDDVRGLIKSMNDILGNQDVQKSLIQTAVNLKDLTGNMNQLMQVMSTLAVNNQQDIDNMIKNLSAMTASMAKAADEIEIMINDFAGDGETANNMKVAIANLSATSESVKKMATNMETVVADPQTAQSLKNIISNADNISQRADNMMSKVSSIEVKPGVEALYSGGQSEWMVNADVKVYTDPNSFLLIGADDIGGDDSGTNLQIGTGNGIFTGRGGLVDDKVGVGVDLKAGEKGKISVDAYDPNDLRVKLKGQYEVAQDTYLIGQIKDINDSDERAAYVGLRHEF</sequence>
<protein>
    <submittedName>
        <fullName evidence="3">Virulence factor Mce family protein</fullName>
    </submittedName>
</protein>
<dbReference type="InterPro" id="IPR052336">
    <property type="entry name" value="MlaD_Phospholipid_Transporter"/>
</dbReference>
<keyword evidence="1" id="KW-0472">Membrane</keyword>
<dbReference type="PANTHER" id="PTHR33371:SF4">
    <property type="entry name" value="INTERMEMBRANE PHOSPHOLIPID TRANSPORT SYSTEM BINDING PROTEIN MLAD"/>
    <property type="match status" value="1"/>
</dbReference>
<dbReference type="InterPro" id="IPR003399">
    <property type="entry name" value="Mce/MlaD"/>
</dbReference>
<feature type="domain" description="Mce/MlaD" evidence="2">
    <location>
        <begin position="36"/>
        <end position="110"/>
    </location>
</feature>
<accession>A0A378NUF4</accession>
<keyword evidence="1" id="KW-0812">Transmembrane</keyword>
<gene>
    <name evidence="3" type="ORF">NCTC10571_02169</name>
</gene>
<reference evidence="3 4" key="1">
    <citation type="submission" date="2018-06" db="EMBL/GenBank/DDBJ databases">
        <authorList>
            <consortium name="Pathogen Informatics"/>
            <person name="Doyle S."/>
        </authorList>
    </citation>
    <scope>NUCLEOTIDE SEQUENCE [LARGE SCALE GENOMIC DNA]</scope>
    <source>
        <strain evidence="3 4">NCTC10571</strain>
    </source>
</reference>
<dbReference type="Proteomes" id="UP000255234">
    <property type="component" value="Unassembled WGS sequence"/>
</dbReference>
<dbReference type="PANTHER" id="PTHR33371">
    <property type="entry name" value="INTERMEMBRANE PHOSPHOLIPID TRANSPORT SYSTEM BINDING PROTEIN MLAD-RELATED"/>
    <property type="match status" value="1"/>
</dbReference>
<evidence type="ECO:0000313" key="3">
    <source>
        <dbReference type="EMBL" id="STY71981.1"/>
    </source>
</evidence>
<evidence type="ECO:0000256" key="1">
    <source>
        <dbReference type="SAM" id="Phobius"/>
    </source>
</evidence>
<dbReference type="RefSeq" id="WP_018998778.1">
    <property type="nucleotide sequence ID" value="NZ_UGPP01000001.1"/>
</dbReference>
<keyword evidence="1" id="KW-1133">Transmembrane helix</keyword>